<reference evidence="1" key="1">
    <citation type="submission" date="2014-09" db="EMBL/GenBank/DDBJ databases">
        <authorList>
            <person name="Magalhaes I.L.F."/>
            <person name="Oliveira U."/>
            <person name="Santos F.R."/>
            <person name="Vidigal T.H.D.A."/>
            <person name="Brescovit A.D."/>
            <person name="Santos A.J."/>
        </authorList>
    </citation>
    <scope>NUCLEOTIDE SEQUENCE</scope>
    <source>
        <tissue evidence="1">Shoot tissue taken approximately 20 cm above the soil surface</tissue>
    </source>
</reference>
<name>A0A0A8XXE8_ARUDO</name>
<reference evidence="1" key="2">
    <citation type="journal article" date="2015" name="Data Brief">
        <title>Shoot transcriptome of the giant reed, Arundo donax.</title>
        <authorList>
            <person name="Barrero R.A."/>
            <person name="Guerrero F.D."/>
            <person name="Moolhuijzen P."/>
            <person name="Goolsby J.A."/>
            <person name="Tidwell J."/>
            <person name="Bellgard S.E."/>
            <person name="Bellgard M.I."/>
        </authorList>
    </citation>
    <scope>NUCLEOTIDE SEQUENCE</scope>
    <source>
        <tissue evidence="1">Shoot tissue taken approximately 20 cm above the soil surface</tissue>
    </source>
</reference>
<evidence type="ECO:0000313" key="1">
    <source>
        <dbReference type="EMBL" id="JAD18639.1"/>
    </source>
</evidence>
<protein>
    <submittedName>
        <fullName evidence="1">Uncharacterized protein</fullName>
    </submittedName>
</protein>
<organism evidence="1">
    <name type="scientific">Arundo donax</name>
    <name type="common">Giant reed</name>
    <name type="synonym">Donax arundinaceus</name>
    <dbReference type="NCBI Taxonomy" id="35708"/>
    <lineage>
        <taxon>Eukaryota</taxon>
        <taxon>Viridiplantae</taxon>
        <taxon>Streptophyta</taxon>
        <taxon>Embryophyta</taxon>
        <taxon>Tracheophyta</taxon>
        <taxon>Spermatophyta</taxon>
        <taxon>Magnoliopsida</taxon>
        <taxon>Liliopsida</taxon>
        <taxon>Poales</taxon>
        <taxon>Poaceae</taxon>
        <taxon>PACMAD clade</taxon>
        <taxon>Arundinoideae</taxon>
        <taxon>Arundineae</taxon>
        <taxon>Arundo</taxon>
    </lineage>
</organism>
<dbReference type="EMBL" id="GBRH01279256">
    <property type="protein sequence ID" value="JAD18639.1"/>
    <property type="molecule type" value="Transcribed_RNA"/>
</dbReference>
<sequence>MIFECSYLVIDTVNDKEDTWQSFVQKSILI</sequence>
<accession>A0A0A8XXE8</accession>
<dbReference type="AlphaFoldDB" id="A0A0A8XXE8"/>
<proteinExistence type="predicted"/>